<dbReference type="PROSITE" id="PS50043">
    <property type="entry name" value="HTH_LUXR_2"/>
    <property type="match status" value="1"/>
</dbReference>
<keyword evidence="2" id="KW-0238">DNA-binding</keyword>
<dbReference type="InterPro" id="IPR058245">
    <property type="entry name" value="NreC/VraR/RcsB-like_REC"/>
</dbReference>
<dbReference type="InterPro" id="IPR016032">
    <property type="entry name" value="Sig_transdc_resp-reg_C-effctor"/>
</dbReference>
<dbReference type="PROSITE" id="PS00622">
    <property type="entry name" value="HTH_LUXR_1"/>
    <property type="match status" value="1"/>
</dbReference>
<keyword evidence="1 3" id="KW-0597">Phosphoprotein</keyword>
<sequence>MMPKHIVICDDHLLFLNGIAELLRNAGKGYEITSFSRADECRNYLKQHQADVFICDLNIGDTDGFVLLEELKERLKYCKKIILTAYYEDFLIQKAKRMGIDAFLKKETTAEELIKVIEMSASAGFQTNGRDSRSVDVYRAIDEPIVNKFRISKQEKEVIKLIIKGLTSKEIGETLFVSKTTVDTHRRNIYKKLEISNSSTLIKFAHENNLLS</sequence>
<dbReference type="CDD" id="cd06170">
    <property type="entry name" value="LuxR_C_like"/>
    <property type="match status" value="1"/>
</dbReference>
<evidence type="ECO:0000256" key="2">
    <source>
        <dbReference type="ARBA" id="ARBA00023125"/>
    </source>
</evidence>
<gene>
    <name evidence="6" type="ORF">DPV69_06285</name>
</gene>
<reference evidence="6 7" key="1">
    <citation type="submission" date="2018-06" db="EMBL/GenBank/DDBJ databases">
        <title>Pedobacter endophyticus sp. nov., an endophytic bacterium isolated from a leaf of Triticum aestivum.</title>
        <authorList>
            <person name="Zhang L."/>
        </authorList>
    </citation>
    <scope>NUCLEOTIDE SEQUENCE [LARGE SCALE GENOMIC DNA]</scope>
    <source>
        <strain evidence="6 7">CM134L-2</strain>
    </source>
</reference>
<dbReference type="AlphaFoldDB" id="A0A451GDI2"/>
<name>A0A451GDI2_9SPHI</name>
<dbReference type="SMART" id="SM00421">
    <property type="entry name" value="HTH_LUXR"/>
    <property type="match status" value="1"/>
</dbReference>
<comment type="caution">
    <text evidence="6">The sequence shown here is derived from an EMBL/GenBank/DDBJ whole genome shotgun (WGS) entry which is preliminary data.</text>
</comment>
<dbReference type="PANTHER" id="PTHR45566">
    <property type="entry name" value="HTH-TYPE TRANSCRIPTIONAL REGULATOR YHJB-RELATED"/>
    <property type="match status" value="1"/>
</dbReference>
<dbReference type="SUPFAM" id="SSF46894">
    <property type="entry name" value="C-terminal effector domain of the bipartite response regulators"/>
    <property type="match status" value="1"/>
</dbReference>
<keyword evidence="7" id="KW-1185">Reference proteome</keyword>
<dbReference type="InterPro" id="IPR051015">
    <property type="entry name" value="EvgA-like"/>
</dbReference>
<dbReference type="InterPro" id="IPR000792">
    <property type="entry name" value="Tscrpt_reg_LuxR_C"/>
</dbReference>
<dbReference type="Proteomes" id="UP000284120">
    <property type="component" value="Unassembled WGS sequence"/>
</dbReference>
<accession>A0A451GDI2</accession>
<evidence type="ECO:0000259" key="5">
    <source>
        <dbReference type="PROSITE" id="PS50110"/>
    </source>
</evidence>
<dbReference type="CDD" id="cd17535">
    <property type="entry name" value="REC_NarL-like"/>
    <property type="match status" value="1"/>
</dbReference>
<evidence type="ECO:0000259" key="4">
    <source>
        <dbReference type="PROSITE" id="PS50043"/>
    </source>
</evidence>
<dbReference type="Gene3D" id="3.40.50.2300">
    <property type="match status" value="1"/>
</dbReference>
<dbReference type="GO" id="GO:0006355">
    <property type="term" value="P:regulation of DNA-templated transcription"/>
    <property type="evidence" value="ECO:0007669"/>
    <property type="project" value="InterPro"/>
</dbReference>
<evidence type="ECO:0000256" key="3">
    <source>
        <dbReference type="PROSITE-ProRule" id="PRU00169"/>
    </source>
</evidence>
<dbReference type="PANTHER" id="PTHR45566:SF2">
    <property type="entry name" value="NARL SUBFAMILY"/>
    <property type="match status" value="1"/>
</dbReference>
<dbReference type="InterPro" id="IPR011006">
    <property type="entry name" value="CheY-like_superfamily"/>
</dbReference>
<dbReference type="SUPFAM" id="SSF52172">
    <property type="entry name" value="CheY-like"/>
    <property type="match status" value="1"/>
</dbReference>
<dbReference type="EMBL" id="SAYW01000001">
    <property type="protein sequence ID" value="RWU10935.1"/>
    <property type="molecule type" value="Genomic_DNA"/>
</dbReference>
<feature type="domain" description="HTH luxR-type" evidence="4">
    <location>
        <begin position="144"/>
        <end position="209"/>
    </location>
</feature>
<evidence type="ECO:0000313" key="7">
    <source>
        <dbReference type="Proteomes" id="UP000284120"/>
    </source>
</evidence>
<dbReference type="Pfam" id="PF00196">
    <property type="entry name" value="GerE"/>
    <property type="match status" value="1"/>
</dbReference>
<protein>
    <submittedName>
        <fullName evidence="6">Response regulator transcription factor</fullName>
    </submittedName>
</protein>
<dbReference type="PRINTS" id="PR00038">
    <property type="entry name" value="HTHLUXR"/>
</dbReference>
<dbReference type="PROSITE" id="PS50110">
    <property type="entry name" value="RESPONSE_REGULATORY"/>
    <property type="match status" value="1"/>
</dbReference>
<feature type="domain" description="Response regulatory" evidence="5">
    <location>
        <begin position="5"/>
        <end position="121"/>
    </location>
</feature>
<dbReference type="GO" id="GO:0000160">
    <property type="term" value="P:phosphorelay signal transduction system"/>
    <property type="evidence" value="ECO:0007669"/>
    <property type="project" value="InterPro"/>
</dbReference>
<dbReference type="Pfam" id="PF00072">
    <property type="entry name" value="Response_reg"/>
    <property type="match status" value="1"/>
</dbReference>
<proteinExistence type="predicted"/>
<dbReference type="SMART" id="SM00448">
    <property type="entry name" value="REC"/>
    <property type="match status" value="1"/>
</dbReference>
<dbReference type="InterPro" id="IPR001789">
    <property type="entry name" value="Sig_transdc_resp-reg_receiver"/>
</dbReference>
<organism evidence="6 7">
    <name type="scientific">Pedobacter chitinilyticus</name>
    <dbReference type="NCBI Taxonomy" id="2233776"/>
    <lineage>
        <taxon>Bacteria</taxon>
        <taxon>Pseudomonadati</taxon>
        <taxon>Bacteroidota</taxon>
        <taxon>Sphingobacteriia</taxon>
        <taxon>Sphingobacteriales</taxon>
        <taxon>Sphingobacteriaceae</taxon>
        <taxon>Pedobacter</taxon>
    </lineage>
</organism>
<dbReference type="OrthoDB" id="1646880at2"/>
<dbReference type="Gene3D" id="1.10.10.10">
    <property type="entry name" value="Winged helix-like DNA-binding domain superfamily/Winged helix DNA-binding domain"/>
    <property type="match status" value="1"/>
</dbReference>
<dbReference type="GO" id="GO:0003677">
    <property type="term" value="F:DNA binding"/>
    <property type="evidence" value="ECO:0007669"/>
    <property type="project" value="UniProtKB-KW"/>
</dbReference>
<evidence type="ECO:0000256" key="1">
    <source>
        <dbReference type="ARBA" id="ARBA00022553"/>
    </source>
</evidence>
<feature type="modified residue" description="4-aspartylphosphate" evidence="3">
    <location>
        <position position="56"/>
    </location>
</feature>
<dbReference type="RefSeq" id="WP_113646419.1">
    <property type="nucleotide sequence ID" value="NZ_QMHN01000001.1"/>
</dbReference>
<dbReference type="InterPro" id="IPR036388">
    <property type="entry name" value="WH-like_DNA-bd_sf"/>
</dbReference>
<evidence type="ECO:0000313" key="6">
    <source>
        <dbReference type="EMBL" id="RWU10935.1"/>
    </source>
</evidence>